<dbReference type="InterPro" id="IPR036188">
    <property type="entry name" value="FAD/NAD-bd_sf"/>
</dbReference>
<keyword evidence="2" id="KW-1185">Reference proteome</keyword>
<comment type="caution">
    <text evidence="1">The sequence shown here is derived from an EMBL/GenBank/DDBJ whole genome shotgun (WGS) entry which is preliminary data.</text>
</comment>
<gene>
    <name evidence="1" type="ORF">NCGR_LOCUS8365</name>
</gene>
<evidence type="ECO:0000313" key="2">
    <source>
        <dbReference type="Proteomes" id="UP000604825"/>
    </source>
</evidence>
<sequence length="133" mass="13116">MAAATLPSASAKVAVRNIARAVSSSQPLLLLHASSRRGRGLHPLPLAASAASQGAHLRRALSVSASAAAGGNNGAAPRAAEREYDYDLFTIGAGSGGMRASRVASALYGARAAVCEMPFATVASDALGGVGGT</sequence>
<dbReference type="Proteomes" id="UP000604825">
    <property type="component" value="Unassembled WGS sequence"/>
</dbReference>
<accession>A0A811MUF9</accession>
<evidence type="ECO:0008006" key="3">
    <source>
        <dbReference type="Google" id="ProtNLM"/>
    </source>
</evidence>
<organism evidence="1 2">
    <name type="scientific">Miscanthus lutarioriparius</name>
    <dbReference type="NCBI Taxonomy" id="422564"/>
    <lineage>
        <taxon>Eukaryota</taxon>
        <taxon>Viridiplantae</taxon>
        <taxon>Streptophyta</taxon>
        <taxon>Embryophyta</taxon>
        <taxon>Tracheophyta</taxon>
        <taxon>Spermatophyta</taxon>
        <taxon>Magnoliopsida</taxon>
        <taxon>Liliopsida</taxon>
        <taxon>Poales</taxon>
        <taxon>Poaceae</taxon>
        <taxon>PACMAD clade</taxon>
        <taxon>Panicoideae</taxon>
        <taxon>Andropogonodae</taxon>
        <taxon>Andropogoneae</taxon>
        <taxon>Saccharinae</taxon>
        <taxon>Miscanthus</taxon>
    </lineage>
</organism>
<reference evidence="1" key="1">
    <citation type="submission" date="2020-10" db="EMBL/GenBank/DDBJ databases">
        <authorList>
            <person name="Han B."/>
            <person name="Lu T."/>
            <person name="Zhao Q."/>
            <person name="Huang X."/>
            <person name="Zhao Y."/>
        </authorList>
    </citation>
    <scope>NUCLEOTIDE SEQUENCE</scope>
</reference>
<dbReference type="AlphaFoldDB" id="A0A811MUF9"/>
<protein>
    <recommendedName>
        <fullName evidence="3">Glutathione-disulfide reductase</fullName>
    </recommendedName>
</protein>
<dbReference type="OrthoDB" id="5956163at2759"/>
<evidence type="ECO:0000313" key="1">
    <source>
        <dbReference type="EMBL" id="CAD6212589.1"/>
    </source>
</evidence>
<dbReference type="EMBL" id="CAJGYO010000002">
    <property type="protein sequence ID" value="CAD6212589.1"/>
    <property type="molecule type" value="Genomic_DNA"/>
</dbReference>
<name>A0A811MUF9_9POAL</name>
<dbReference type="Gene3D" id="3.50.50.60">
    <property type="entry name" value="FAD/NAD(P)-binding domain"/>
    <property type="match status" value="1"/>
</dbReference>
<proteinExistence type="predicted"/>